<dbReference type="EMBL" id="JACPSX010000052">
    <property type="protein sequence ID" value="MBI3014057.1"/>
    <property type="molecule type" value="Genomic_DNA"/>
</dbReference>
<keyword evidence="11" id="KW-0315">Glutamine amidotransferase</keyword>
<dbReference type="InterPro" id="IPR013785">
    <property type="entry name" value="Aldolase_TIM"/>
</dbReference>
<dbReference type="NCBIfam" id="NF008730">
    <property type="entry name" value="PRK11750.1"/>
    <property type="match status" value="1"/>
</dbReference>
<keyword evidence="8" id="KW-0288">FMN</keyword>
<keyword evidence="12 23" id="KW-0560">Oxidoreductase</keyword>
<dbReference type="GO" id="GO:0019676">
    <property type="term" value="P:ammonia assimilation cycle"/>
    <property type="evidence" value="ECO:0007669"/>
    <property type="project" value="TreeGrafter"/>
</dbReference>
<dbReference type="FunFam" id="2.160.20.60:FF:000001">
    <property type="entry name" value="Glutamate synthase, large subunit"/>
    <property type="match status" value="1"/>
</dbReference>
<evidence type="ECO:0000256" key="10">
    <source>
        <dbReference type="ARBA" id="ARBA00022827"/>
    </source>
</evidence>
<dbReference type="InterPro" id="IPR029055">
    <property type="entry name" value="Ntn_hydrolases_N"/>
</dbReference>
<reference evidence="23" key="1">
    <citation type="submission" date="2020-07" db="EMBL/GenBank/DDBJ databases">
        <title>Huge and variable diversity of episymbiotic CPR bacteria and DPANN archaea in groundwater ecosystems.</title>
        <authorList>
            <person name="He C.Y."/>
            <person name="Keren R."/>
            <person name="Whittaker M."/>
            <person name="Farag I.F."/>
            <person name="Doudna J."/>
            <person name="Cate J.H.D."/>
            <person name="Banfield J.F."/>
        </authorList>
    </citation>
    <scope>NUCLEOTIDE SEQUENCE</scope>
    <source>
        <strain evidence="23">NC_groundwater_717_Ag_S-0.2um_59_8</strain>
    </source>
</reference>
<dbReference type="Proteomes" id="UP000741360">
    <property type="component" value="Unassembled WGS sequence"/>
</dbReference>
<dbReference type="Gene3D" id="3.60.20.10">
    <property type="entry name" value="Glutamine Phosphoribosylpyrophosphate, subunit 1, domain 1"/>
    <property type="match status" value="1"/>
</dbReference>
<comment type="cofactor">
    <cofactor evidence="1">
        <name>FMN</name>
        <dbReference type="ChEBI" id="CHEBI:58210"/>
    </cofactor>
</comment>
<evidence type="ECO:0000256" key="13">
    <source>
        <dbReference type="ARBA" id="ARBA00023004"/>
    </source>
</evidence>
<dbReference type="Pfam" id="PF00310">
    <property type="entry name" value="GATase_2"/>
    <property type="match status" value="1"/>
</dbReference>
<dbReference type="Pfam" id="PF01493">
    <property type="entry name" value="GXGXG"/>
    <property type="match status" value="1"/>
</dbReference>
<sequence length="1513" mass="165840">MWSYPNPRRKLLYNPEFEHDSCGVGFVANSSGQRSFEIVRQALGGVMNLTHRGAIDADTKTGDGAGILTQIPHRLFQREAEKLGCRLEQPEDLAVGMIFLPRQNREEQKFCRQVLEEVCQRRGLRKIGWRAVPTDPSVLGYKAASTRPEIQQLLVLRPQGASEAEFERTVYLARKEAERRIEEAKIGEFYVSSFSPRTLVYKGLLVAPHLPNFYSDLNDPDYESALAVFHQRYSTNTFPTWQLAQPFRALAHNGEINTLRGNRNWVRAREPELLSPVWGEEIHWLKPILQAGGSDSASLDNVLELLTVSGRELLEAMMTLVPEAWESMPRMNPRWRAFYEYQALFSESWDGPAALAFTDGNVVGACLDRNGLRPSRYKLTEDGTLVVASEVGVLEFDERRVMKKGRLGPGQMIAVDTRAGRLLTNDEIKNEFSSRRPYRELLEKTVHYFPAKAKEPISPIPSEEPYNLLELEKVFGYTREEISLVLTPMIDKKEPVGSMGDDTPIAVLSRRPRLLYSYLKQLFAQVTNPPIDPIREELVMSLHTYLGRRPNYLALNGENDGARLLHLSTPILTDQELEGIKKISDTGLAATTLDFLFPVNHGAGALESSIRDLCTRAIQAVLAGKTILILSDRGVNSSLAPIPMALAVGAVHHHLIRQGKRTQASLIAETGEAREVHHMAVLIGNGASAINPYLAWNLVDSLATSGAFPNLSREQALGNYRTTLNKGILKIMSKMGISTVSSYHGGQIFEAIGIGKEVIDLCLPGTPSAIGGLDFEEIAADVLRRHRDAYGDSDLLEYGGDYKYKHDGEYHSFNPHVVNALHKAIVDGSPEEYRHFADLVQSRNPMSIRDLLDIKKGTPIPLEEVEPVSEITRRFTSAAMSLGALGPEAHETLAIAMNRIGAKSNTGEGGEDHRRFHEVTPEGDSSNSKVKQVASGRFGVTPEYLVSAEELQIKMAQGSKPGEGGQLPGHKVVAHIAAIRNSIPGVTLISPPPHHDIYSIEDLAQLIYDLKQVNPRAKVSVKLVSEAGVGTIAAGVAKAYADLILISGHEGGTGASPLSSIKNAGCPWELGLAETQQVLMLNGLRGRVVLQTDGGLKTGRDVVFAALFGAEEYGFGSAVVVATGCRMARQCHMNTCPVGVATQDPKLREKFWGTPEMVVNYLTFVAQEVREILAEMGFRKLDEIIGRTDLLLPKDLSKYPKAQTLDLGPLLAQVDPEGERPRHHTQERNDRVDDEPLDVAIIRDAAAAIEGKGPVSLSYRIQNTNRTVGARLAGELAGRYGNAGLPEGSIRIHFQGSAGQSFGAFCVRGMELVLTGEANDYVGKGMNGGTIAVRPPEGVSYRSHENSIVGNTVLYGATGGSLFVAGQAGERFAVRNSGARTVVEGVGDHGCEYMTGGVVAILGTVGRNFGAGMSGGFAYVFDETGEFPELYNRELIQPERTSTPEDGEELRRLIEDHHRWTRSARARDLLDRWEEVLPLFWKVVPHSTEATAKATPKGVEALAAGRSMAGAHR</sequence>
<evidence type="ECO:0000313" key="23">
    <source>
        <dbReference type="EMBL" id="MBI3014057.1"/>
    </source>
</evidence>
<evidence type="ECO:0000313" key="24">
    <source>
        <dbReference type="Proteomes" id="UP000741360"/>
    </source>
</evidence>
<keyword evidence="13" id="KW-0408">Iron</keyword>
<keyword evidence="9" id="KW-0479">Metal-binding</keyword>
<comment type="cofactor">
    <cofactor evidence="3">
        <name>FAD</name>
        <dbReference type="ChEBI" id="CHEBI:57692"/>
    </cofactor>
</comment>
<feature type="compositionally biased region" description="Basic and acidic residues" evidence="21">
    <location>
        <begin position="1217"/>
        <end position="1231"/>
    </location>
</feature>
<comment type="caution">
    <text evidence="23">The sequence shown here is derived from an EMBL/GenBank/DDBJ whole genome shotgun (WGS) entry which is preliminary data.</text>
</comment>
<evidence type="ECO:0000256" key="19">
    <source>
        <dbReference type="ARBA" id="ARBA00072108"/>
    </source>
</evidence>
<evidence type="ECO:0000256" key="14">
    <source>
        <dbReference type="ARBA" id="ARBA00023014"/>
    </source>
</evidence>
<evidence type="ECO:0000256" key="5">
    <source>
        <dbReference type="ARBA" id="ARBA00012079"/>
    </source>
</evidence>
<evidence type="ECO:0000256" key="3">
    <source>
        <dbReference type="ARBA" id="ARBA00001974"/>
    </source>
</evidence>
<feature type="region of interest" description="Disordered" evidence="21">
    <location>
        <begin position="904"/>
        <end position="932"/>
    </location>
</feature>
<organism evidence="23 24">
    <name type="scientific">Tectimicrobiota bacterium</name>
    <dbReference type="NCBI Taxonomy" id="2528274"/>
    <lineage>
        <taxon>Bacteria</taxon>
        <taxon>Pseudomonadati</taxon>
        <taxon>Nitrospinota/Tectimicrobiota group</taxon>
        <taxon>Candidatus Tectimicrobiota</taxon>
    </lineage>
</organism>
<dbReference type="FunFam" id="3.20.20.70:FF:000061">
    <property type="entry name" value="Glutamate synthase large subunit"/>
    <property type="match status" value="1"/>
</dbReference>
<dbReference type="FunFam" id="3.20.20.70:FF:000031">
    <property type="entry name" value="Glutamate synthase 1 [NADH]"/>
    <property type="match status" value="1"/>
</dbReference>
<evidence type="ECO:0000256" key="1">
    <source>
        <dbReference type="ARBA" id="ARBA00001917"/>
    </source>
</evidence>
<dbReference type="InterPro" id="IPR002932">
    <property type="entry name" value="Glu_synthdom"/>
</dbReference>
<gene>
    <name evidence="23" type="primary">gltB</name>
    <name evidence="23" type="ORF">HYY65_03095</name>
</gene>
<dbReference type="SUPFAM" id="SSF56235">
    <property type="entry name" value="N-terminal nucleophile aminohydrolases (Ntn hydrolases)"/>
    <property type="match status" value="1"/>
</dbReference>
<comment type="cofactor">
    <cofactor evidence="2">
        <name>[3Fe-4S] cluster</name>
        <dbReference type="ChEBI" id="CHEBI:21137"/>
    </cofactor>
</comment>
<keyword evidence="15" id="KW-0314">Glutamate biosynthesis</keyword>
<dbReference type="InterPro" id="IPR002489">
    <property type="entry name" value="Glu_synth_asu_C"/>
</dbReference>
<evidence type="ECO:0000256" key="4">
    <source>
        <dbReference type="ARBA" id="ARBA00009716"/>
    </source>
</evidence>
<evidence type="ECO:0000256" key="18">
    <source>
        <dbReference type="ARBA" id="ARBA00048151"/>
    </source>
</evidence>
<feature type="compositionally biased region" description="Basic and acidic residues" evidence="21">
    <location>
        <begin position="910"/>
        <end position="920"/>
    </location>
</feature>
<evidence type="ECO:0000256" key="8">
    <source>
        <dbReference type="ARBA" id="ARBA00022643"/>
    </source>
</evidence>
<dbReference type="SUPFAM" id="SSF69336">
    <property type="entry name" value="Alpha subunit of glutamate synthase, C-terminal domain"/>
    <property type="match status" value="1"/>
</dbReference>
<dbReference type="CDD" id="cd02808">
    <property type="entry name" value="GltS_FMN"/>
    <property type="match status" value="1"/>
</dbReference>
<evidence type="ECO:0000256" key="15">
    <source>
        <dbReference type="ARBA" id="ARBA00023164"/>
    </source>
</evidence>
<evidence type="ECO:0000256" key="21">
    <source>
        <dbReference type="SAM" id="MobiDB-lite"/>
    </source>
</evidence>
<keyword evidence="10" id="KW-0274">FAD</keyword>
<dbReference type="Pfam" id="PF04898">
    <property type="entry name" value="Glu_syn_central"/>
    <property type="match status" value="1"/>
</dbReference>
<keyword evidence="16" id="KW-0003">3Fe-4S</keyword>
<dbReference type="InterPro" id="IPR036485">
    <property type="entry name" value="Glu_synth_asu_C_sf"/>
</dbReference>
<comment type="pathway">
    <text evidence="17">Amino-acid biosynthesis; L-glutamate biosynthesis via GLT pathway; L-glutamate from 2-oxoglutarate and L-glutamine (NADP(+) route): step 1/1.</text>
</comment>
<protein>
    <recommendedName>
        <fullName evidence="19">Glutamate synthase [NADPH] large chain</fullName>
        <ecNumber evidence="5">1.4.1.13</ecNumber>
    </recommendedName>
    <alternativeName>
        <fullName evidence="20">Glutamate synthase subunit alpha</fullName>
    </alternativeName>
</protein>
<evidence type="ECO:0000256" key="2">
    <source>
        <dbReference type="ARBA" id="ARBA00001927"/>
    </source>
</evidence>
<dbReference type="GO" id="GO:0046872">
    <property type="term" value="F:metal ion binding"/>
    <property type="evidence" value="ECO:0007669"/>
    <property type="project" value="UniProtKB-KW"/>
</dbReference>
<dbReference type="PROSITE" id="PS51278">
    <property type="entry name" value="GATASE_TYPE_2"/>
    <property type="match status" value="1"/>
</dbReference>
<dbReference type="PANTHER" id="PTHR11938">
    <property type="entry name" value="FAD NADPH DEHYDROGENASE/OXIDOREDUCTASE"/>
    <property type="match status" value="1"/>
</dbReference>
<evidence type="ECO:0000256" key="9">
    <source>
        <dbReference type="ARBA" id="ARBA00022723"/>
    </source>
</evidence>
<dbReference type="InterPro" id="IPR017932">
    <property type="entry name" value="GATase_2_dom"/>
</dbReference>
<evidence type="ECO:0000256" key="12">
    <source>
        <dbReference type="ARBA" id="ARBA00023002"/>
    </source>
</evidence>
<keyword evidence="6" id="KW-0028">Amino-acid biosynthesis</keyword>
<evidence type="ECO:0000256" key="7">
    <source>
        <dbReference type="ARBA" id="ARBA00022630"/>
    </source>
</evidence>
<comment type="similarity">
    <text evidence="4">Belongs to the glutamate synthase family.</text>
</comment>
<evidence type="ECO:0000256" key="6">
    <source>
        <dbReference type="ARBA" id="ARBA00022605"/>
    </source>
</evidence>
<dbReference type="PANTHER" id="PTHR11938:SF133">
    <property type="entry name" value="GLUTAMATE SYNTHASE (NADH)"/>
    <property type="match status" value="1"/>
</dbReference>
<dbReference type="CDD" id="cd00713">
    <property type="entry name" value="GltS"/>
    <property type="match status" value="1"/>
</dbReference>
<evidence type="ECO:0000256" key="17">
    <source>
        <dbReference type="ARBA" id="ARBA00037898"/>
    </source>
</evidence>
<dbReference type="GO" id="GO:0004355">
    <property type="term" value="F:glutamate synthase (NADPH) activity"/>
    <property type="evidence" value="ECO:0007669"/>
    <property type="project" value="UniProtKB-EC"/>
</dbReference>
<keyword evidence="14" id="KW-0411">Iron-sulfur</keyword>
<dbReference type="Pfam" id="PF01645">
    <property type="entry name" value="Glu_synthase"/>
    <property type="match status" value="1"/>
</dbReference>
<accession>A0A932GNL6</accession>
<dbReference type="InterPro" id="IPR006982">
    <property type="entry name" value="Glu_synth_centr_N"/>
</dbReference>
<keyword evidence="7" id="KW-0285">Flavoprotein</keyword>
<dbReference type="Gene3D" id="2.160.20.60">
    <property type="entry name" value="Glutamate synthase, alpha subunit, C-terminal domain"/>
    <property type="match status" value="1"/>
</dbReference>
<dbReference type="Gene3D" id="3.20.20.70">
    <property type="entry name" value="Aldolase class I"/>
    <property type="match status" value="2"/>
</dbReference>
<feature type="domain" description="Glutamine amidotransferase type-2" evidence="22">
    <location>
        <begin position="22"/>
        <end position="418"/>
    </location>
</feature>
<evidence type="ECO:0000256" key="16">
    <source>
        <dbReference type="ARBA" id="ARBA00023291"/>
    </source>
</evidence>
<dbReference type="GO" id="GO:0006537">
    <property type="term" value="P:glutamate biosynthetic process"/>
    <property type="evidence" value="ECO:0007669"/>
    <property type="project" value="UniProtKB-KW"/>
</dbReference>
<dbReference type="CDD" id="cd00982">
    <property type="entry name" value="gltB_C"/>
    <property type="match status" value="1"/>
</dbReference>
<dbReference type="InterPro" id="IPR050711">
    <property type="entry name" value="ET-N_metabolism_enzyme"/>
</dbReference>
<evidence type="ECO:0000256" key="20">
    <source>
        <dbReference type="ARBA" id="ARBA00079921"/>
    </source>
</evidence>
<dbReference type="GO" id="GO:0051538">
    <property type="term" value="F:3 iron, 4 sulfur cluster binding"/>
    <property type="evidence" value="ECO:0007669"/>
    <property type="project" value="UniProtKB-KW"/>
</dbReference>
<dbReference type="FunFam" id="3.60.20.10:FF:000001">
    <property type="entry name" value="Glutamate synthase, large subunit"/>
    <property type="match status" value="1"/>
</dbReference>
<proteinExistence type="inferred from homology"/>
<evidence type="ECO:0000259" key="22">
    <source>
        <dbReference type="PROSITE" id="PS51278"/>
    </source>
</evidence>
<evidence type="ECO:0000256" key="11">
    <source>
        <dbReference type="ARBA" id="ARBA00022962"/>
    </source>
</evidence>
<feature type="region of interest" description="Disordered" evidence="21">
    <location>
        <begin position="1214"/>
        <end position="1233"/>
    </location>
</feature>
<dbReference type="EC" id="1.4.1.13" evidence="5"/>
<name>A0A932GNL6_UNCTE</name>
<dbReference type="SUPFAM" id="SSF51395">
    <property type="entry name" value="FMN-linked oxidoreductases"/>
    <property type="match status" value="1"/>
</dbReference>
<comment type="catalytic activity">
    <reaction evidence="18">
        <text>2 L-glutamate + NADP(+) = L-glutamine + 2-oxoglutarate + NADPH + H(+)</text>
        <dbReference type="Rhea" id="RHEA:15501"/>
        <dbReference type="ChEBI" id="CHEBI:15378"/>
        <dbReference type="ChEBI" id="CHEBI:16810"/>
        <dbReference type="ChEBI" id="CHEBI:29985"/>
        <dbReference type="ChEBI" id="CHEBI:57783"/>
        <dbReference type="ChEBI" id="CHEBI:58349"/>
        <dbReference type="ChEBI" id="CHEBI:58359"/>
        <dbReference type="EC" id="1.4.1.13"/>
    </reaction>
</comment>